<feature type="transmembrane region" description="Helical" evidence="3">
    <location>
        <begin position="78"/>
        <end position="96"/>
    </location>
</feature>
<feature type="domain" description="AprE-like beta-barrel" evidence="4">
    <location>
        <begin position="392"/>
        <end position="480"/>
    </location>
</feature>
<feature type="coiled-coil region" evidence="1">
    <location>
        <begin position="205"/>
        <end position="232"/>
    </location>
</feature>
<dbReference type="EMBL" id="VGLS01000215">
    <property type="protein sequence ID" value="MBM3223875.1"/>
    <property type="molecule type" value="Genomic_DNA"/>
</dbReference>
<dbReference type="Pfam" id="PF26002">
    <property type="entry name" value="Beta-barrel_AprE"/>
    <property type="match status" value="1"/>
</dbReference>
<evidence type="ECO:0000256" key="3">
    <source>
        <dbReference type="SAM" id="Phobius"/>
    </source>
</evidence>
<feature type="coiled-coil region" evidence="1">
    <location>
        <begin position="271"/>
        <end position="327"/>
    </location>
</feature>
<dbReference type="PANTHER" id="PTHR30386">
    <property type="entry name" value="MEMBRANE FUSION SUBUNIT OF EMRAB-TOLC MULTIDRUG EFFLUX PUMP"/>
    <property type="match status" value="1"/>
</dbReference>
<evidence type="ECO:0000256" key="1">
    <source>
        <dbReference type="SAM" id="Coils"/>
    </source>
</evidence>
<proteinExistence type="predicted"/>
<feature type="compositionally biased region" description="Polar residues" evidence="2">
    <location>
        <begin position="19"/>
        <end position="38"/>
    </location>
</feature>
<comment type="caution">
    <text evidence="5">The sequence shown here is derived from an EMBL/GenBank/DDBJ whole genome shotgun (WGS) entry which is preliminary data.</text>
</comment>
<keyword evidence="3" id="KW-0472">Membrane</keyword>
<evidence type="ECO:0000313" key="5">
    <source>
        <dbReference type="EMBL" id="MBM3223875.1"/>
    </source>
</evidence>
<accession>A0A938B3M1</accession>
<sequence length="504" mass="55846">MRETKGKNATGDSRGGTAVQRSQPVGSRNGEHASSQGNRRAPIPADDLHVGTVLYAQEPDPSPVSDTLQELPSYVARGLLYLVLAFLASGFVWAAINTIDLTTSARAILIPEGKEQVLQPSMPGVLTAIYVREGERVQQGQPLLELDAEEVGKALAEVRTTENDLALARKALYDTVPLQIRTIEQTIAHERDKLRFKQDIYQLSLDKAREKVARYEVERKNAASAYALAQKEIEVHQRLRKLGLVAEIKVLEVQRLLEEAEFRTQNVASFLRDARKEQELLERDFAVTRKQSEVLLLELAEQQQRLRREAEERHAVAALRHKQAEELAHLNLRGVSHDIVAQVARGEGAPTTRVVLRAPMDGTVAQMTARHPEEAVRRGQTLLTLIPSAAPLLAELTVQNKDMGTLRLHQPVKFKFEAFAYAEYGVMPGAIVHIAPEAQVDSTGQATYRVLATLQQTYFRVKGLQTPLLPGMTASAEIVTDQQTLLALIFRPLAEFAQTTNAAP</sequence>
<dbReference type="InterPro" id="IPR050739">
    <property type="entry name" value="MFP"/>
</dbReference>
<keyword evidence="1" id="KW-0175">Coiled coil</keyword>
<dbReference type="Proteomes" id="UP000712673">
    <property type="component" value="Unassembled WGS sequence"/>
</dbReference>
<dbReference type="Gene3D" id="2.40.30.170">
    <property type="match status" value="1"/>
</dbReference>
<evidence type="ECO:0000313" key="6">
    <source>
        <dbReference type="Proteomes" id="UP000712673"/>
    </source>
</evidence>
<evidence type="ECO:0000259" key="4">
    <source>
        <dbReference type="Pfam" id="PF26002"/>
    </source>
</evidence>
<dbReference type="PRINTS" id="PR01490">
    <property type="entry name" value="RTXTOXIND"/>
</dbReference>
<protein>
    <submittedName>
        <fullName evidence="5">HlyD family efflux transporter periplasmic adaptor subunit</fullName>
    </submittedName>
</protein>
<feature type="region of interest" description="Disordered" evidence="2">
    <location>
        <begin position="1"/>
        <end position="44"/>
    </location>
</feature>
<reference evidence="5" key="1">
    <citation type="submission" date="2019-03" db="EMBL/GenBank/DDBJ databases">
        <title>Lake Tanganyika Metagenome-Assembled Genomes (MAGs).</title>
        <authorList>
            <person name="Tran P."/>
        </authorList>
    </citation>
    <scope>NUCLEOTIDE SEQUENCE</scope>
    <source>
        <strain evidence="5">K_DeepCast_65m_m2_066</strain>
    </source>
</reference>
<dbReference type="AlphaFoldDB" id="A0A938B3M1"/>
<name>A0A938B3M1_UNCTE</name>
<dbReference type="PANTHER" id="PTHR30386:SF28">
    <property type="entry name" value="EXPORTED PROTEIN"/>
    <property type="match status" value="1"/>
</dbReference>
<dbReference type="Gene3D" id="2.40.50.100">
    <property type="match status" value="1"/>
</dbReference>
<evidence type="ECO:0000256" key="2">
    <source>
        <dbReference type="SAM" id="MobiDB-lite"/>
    </source>
</evidence>
<dbReference type="InterPro" id="IPR058982">
    <property type="entry name" value="Beta-barrel_AprE"/>
</dbReference>
<gene>
    <name evidence="5" type="ORF">FJZ47_08755</name>
</gene>
<organism evidence="5 6">
    <name type="scientific">Tectimicrobiota bacterium</name>
    <dbReference type="NCBI Taxonomy" id="2528274"/>
    <lineage>
        <taxon>Bacteria</taxon>
        <taxon>Pseudomonadati</taxon>
        <taxon>Nitrospinota/Tectimicrobiota group</taxon>
        <taxon>Candidatus Tectimicrobiota</taxon>
    </lineage>
</organism>
<keyword evidence="3" id="KW-1133">Transmembrane helix</keyword>
<keyword evidence="3" id="KW-0812">Transmembrane</keyword>